<reference evidence="2 3" key="1">
    <citation type="submission" date="2016-11" db="EMBL/GenBank/DDBJ databases">
        <authorList>
            <person name="Jaros S."/>
            <person name="Januszkiewicz K."/>
            <person name="Wedrychowicz H."/>
        </authorList>
    </citation>
    <scope>NUCLEOTIDE SEQUENCE [LARGE SCALE GENOMIC DNA]</scope>
    <source>
        <strain evidence="2 3">CECT 7868</strain>
    </source>
</reference>
<evidence type="ECO:0000313" key="3">
    <source>
        <dbReference type="Proteomes" id="UP000184608"/>
    </source>
</evidence>
<protein>
    <submittedName>
        <fullName evidence="2">Phage Tail Collar Domain protein</fullName>
    </submittedName>
</protein>
<organism evidence="2 3">
    <name type="scientific">Vibrio aerogenes CECT 7868</name>
    <dbReference type="NCBI Taxonomy" id="1216006"/>
    <lineage>
        <taxon>Bacteria</taxon>
        <taxon>Pseudomonadati</taxon>
        <taxon>Pseudomonadota</taxon>
        <taxon>Gammaproteobacteria</taxon>
        <taxon>Vibrionales</taxon>
        <taxon>Vibrionaceae</taxon>
        <taxon>Vibrio</taxon>
    </lineage>
</organism>
<dbReference type="AlphaFoldDB" id="A0A1M6BZV6"/>
<gene>
    <name evidence="2" type="ORF">VA7868_03909</name>
</gene>
<dbReference type="Pfam" id="PF07484">
    <property type="entry name" value="Collar"/>
    <property type="match status" value="1"/>
</dbReference>
<accession>A0A1M6BZV6</accession>
<feature type="domain" description="Phage tail collar" evidence="1">
    <location>
        <begin position="7"/>
        <end position="62"/>
    </location>
</feature>
<dbReference type="InterPro" id="IPR011083">
    <property type="entry name" value="Phage_tail_collar_dom"/>
</dbReference>
<proteinExistence type="predicted"/>
<keyword evidence="3" id="KW-1185">Reference proteome</keyword>
<sequence>MSSPYLGEIITFAGNFVIRHYAFCDGQLLGINQNQALASLLGSMYGGDGRTSFALPDLRGRVMVSPETSPGTSIPWHQGMMAGKEAMTLQNHHMPPHNHTLNVSRASPDANTSENTYIGQGKQYASQTSMVKEMYAETVGTAGSNIAVSLMAPFLATNFMIAIDGIYPARS</sequence>
<dbReference type="Gene3D" id="3.90.1340.10">
    <property type="entry name" value="Phage tail collar domain"/>
    <property type="match status" value="1"/>
</dbReference>
<dbReference type="RefSeq" id="WP_073605511.1">
    <property type="nucleotide sequence ID" value="NZ_FQXZ01000044.1"/>
</dbReference>
<name>A0A1M6BZV6_9VIBR</name>
<dbReference type="OrthoDB" id="9810174at2"/>
<evidence type="ECO:0000313" key="2">
    <source>
        <dbReference type="EMBL" id="SHI54277.1"/>
    </source>
</evidence>
<dbReference type="Proteomes" id="UP000184608">
    <property type="component" value="Unassembled WGS sequence"/>
</dbReference>
<dbReference type="InterPro" id="IPR037053">
    <property type="entry name" value="Phage_tail_collar_dom_sf"/>
</dbReference>
<evidence type="ECO:0000259" key="1">
    <source>
        <dbReference type="Pfam" id="PF07484"/>
    </source>
</evidence>
<dbReference type="STRING" id="1216006.VA7868_03909"/>
<dbReference type="SUPFAM" id="SSF88874">
    <property type="entry name" value="Receptor-binding domain of short tail fibre protein gp12"/>
    <property type="match status" value="1"/>
</dbReference>
<dbReference type="EMBL" id="FQXZ01000044">
    <property type="protein sequence ID" value="SHI54277.1"/>
    <property type="molecule type" value="Genomic_DNA"/>
</dbReference>